<feature type="compositionally biased region" description="Basic and acidic residues" evidence="3">
    <location>
        <begin position="188"/>
        <end position="197"/>
    </location>
</feature>
<organism evidence="5 6">
    <name type="scientific">Hyphopichia burtonii NRRL Y-1933</name>
    <dbReference type="NCBI Taxonomy" id="984485"/>
    <lineage>
        <taxon>Eukaryota</taxon>
        <taxon>Fungi</taxon>
        <taxon>Dikarya</taxon>
        <taxon>Ascomycota</taxon>
        <taxon>Saccharomycotina</taxon>
        <taxon>Pichiomycetes</taxon>
        <taxon>Debaryomycetaceae</taxon>
        <taxon>Hyphopichia</taxon>
    </lineage>
</organism>
<evidence type="ECO:0000313" key="5">
    <source>
        <dbReference type="EMBL" id="ODV68678.1"/>
    </source>
</evidence>
<dbReference type="SUPFAM" id="SSF53474">
    <property type="entry name" value="alpha/beta-Hydrolases"/>
    <property type="match status" value="1"/>
</dbReference>
<reference evidence="6" key="1">
    <citation type="submission" date="2016-05" db="EMBL/GenBank/DDBJ databases">
        <title>Comparative genomics of biotechnologically important yeasts.</title>
        <authorList>
            <consortium name="DOE Joint Genome Institute"/>
            <person name="Riley R."/>
            <person name="Haridas S."/>
            <person name="Wolfe K.H."/>
            <person name="Lopes M.R."/>
            <person name="Hittinger C.T."/>
            <person name="Goker M."/>
            <person name="Salamov A."/>
            <person name="Wisecaver J."/>
            <person name="Long T.M."/>
            <person name="Aerts A.L."/>
            <person name="Barry K."/>
            <person name="Choi C."/>
            <person name="Clum A."/>
            <person name="Coughlan A.Y."/>
            <person name="Deshpande S."/>
            <person name="Douglass A.P."/>
            <person name="Hanson S.J."/>
            <person name="Klenk H.-P."/>
            <person name="Labutti K."/>
            <person name="Lapidus A."/>
            <person name="Lindquist E."/>
            <person name="Lipzen A."/>
            <person name="Meier-Kolthoff J.P."/>
            <person name="Ohm R.A."/>
            <person name="Otillar R.P."/>
            <person name="Pangilinan J."/>
            <person name="Peng Y."/>
            <person name="Rokas A."/>
            <person name="Rosa C.A."/>
            <person name="Scheuner C."/>
            <person name="Sibirny A.A."/>
            <person name="Slot J.C."/>
            <person name="Stielow J.B."/>
            <person name="Sun H."/>
            <person name="Kurtzman C.P."/>
            <person name="Blackwell M."/>
            <person name="Grigoriev I.V."/>
            <person name="Jeffries T.W."/>
        </authorList>
    </citation>
    <scope>NUCLEOTIDE SEQUENCE [LARGE SCALE GENOMIC DNA]</scope>
    <source>
        <strain evidence="6">NRRL Y-1933</strain>
    </source>
</reference>
<dbReference type="InterPro" id="IPR007751">
    <property type="entry name" value="DUF676_lipase-like"/>
</dbReference>
<dbReference type="InterPro" id="IPR016445">
    <property type="entry name" value="Rog1_fam"/>
</dbReference>
<feature type="domain" description="DUF676" evidence="4">
    <location>
        <begin position="225"/>
        <end position="440"/>
    </location>
</feature>
<dbReference type="InterPro" id="IPR029058">
    <property type="entry name" value="AB_hydrolase_fold"/>
</dbReference>
<sequence length="704" mass="81059">MSNNGPFLWYRDKESLKIGGVSRYRIRYKNIDTKKTHIYFRLKNIEKTSIRAIHLLNGPFILYCHVVPYSYDHRRPFKPTDAGINKEVVFENQIKPGQTFNVRLELNENSFIEKNVEDYPVYGWSIDVVSQIVITRNTSILYDFMIGDDIHEMRNINTGALQYSLSLINRDLKSGTLILPGMGNSVRNSDDNHDNKLGKSTNPNLTIDKQLVEDLWATRPKDPHKPIHLVIVTHGIFSNLTADMLYLKDTIESNVEENVVVKGFKENAGKTERGVKKLGINVSNYLKDLIKTMTEDQDYQIDKISFIGHSLGGLVQLYAIKHLLLTEGVDYFDKRKIQPTNLTFMASPLLGVLSEMSFLISWFLDMGTLGKTGRDLTLLKRIPNPKQLKFNLSNDMKKRGNFKPLLEVLPDDPLQNFIEKFERLTLYANAINDGIVPLRTSALLYLDYEALGDVTQLRKERRTTKLDHTGGEEVGEVPEENERKQEEQSLDGEDDKKEGTKDGIASKYWDFFWLNFTSPFEPKTHKNGGVKTNLQDKKKKLTKREKKFLKITAKGNSEDYQDADFENKTLNIPPKASAVESAINTVLCPIPKTKYILEPESRDEIIFHDKFYHFENLPSSINEDSKGKKVYLNYHDWKMNKQVKIAKKYHTPNMNWRKVLVSLPPDAHNNIVVRRRFANGYGWGVVDHLCNELFDTSDDLRAKI</sequence>
<evidence type="ECO:0000259" key="4">
    <source>
        <dbReference type="Pfam" id="PF05057"/>
    </source>
</evidence>
<comment type="similarity">
    <text evidence="1">Belongs to the putative lipase ROG1 family.</text>
</comment>
<dbReference type="Proteomes" id="UP000095085">
    <property type="component" value="Unassembled WGS sequence"/>
</dbReference>
<dbReference type="GeneID" id="30997042"/>
<evidence type="ECO:0000256" key="2">
    <source>
        <dbReference type="ARBA" id="ARBA00022963"/>
    </source>
</evidence>
<keyword evidence="2" id="KW-0443">Lipid metabolism</keyword>
<dbReference type="AlphaFoldDB" id="A0A1E4RN24"/>
<keyword evidence="2" id="KW-0442">Lipid degradation</keyword>
<dbReference type="PANTHER" id="PTHR12482:SF62">
    <property type="entry name" value="LIPASE ROG1-RELATED"/>
    <property type="match status" value="1"/>
</dbReference>
<dbReference type="RefSeq" id="XP_020077745.1">
    <property type="nucleotide sequence ID" value="XM_020222493.1"/>
</dbReference>
<feature type="region of interest" description="Disordered" evidence="3">
    <location>
        <begin position="462"/>
        <end position="499"/>
    </location>
</feature>
<proteinExistence type="inferred from homology"/>
<dbReference type="Pfam" id="PF05057">
    <property type="entry name" value="DUF676"/>
    <property type="match status" value="1"/>
</dbReference>
<accession>A0A1E4RN24</accession>
<dbReference type="PIRSF" id="PIRSF005412">
    <property type="entry name" value="UCP005412_abhydr"/>
    <property type="match status" value="1"/>
</dbReference>
<dbReference type="GO" id="GO:0016042">
    <property type="term" value="P:lipid catabolic process"/>
    <property type="evidence" value="ECO:0007669"/>
    <property type="project" value="UniProtKB-KW"/>
</dbReference>
<feature type="region of interest" description="Disordered" evidence="3">
    <location>
        <begin position="183"/>
        <end position="202"/>
    </location>
</feature>
<dbReference type="EMBL" id="KV454539">
    <property type="protein sequence ID" value="ODV68678.1"/>
    <property type="molecule type" value="Genomic_DNA"/>
</dbReference>
<protein>
    <submittedName>
        <fullName evidence="5">DUF676-domain-containing protein</fullName>
    </submittedName>
</protein>
<dbReference type="Gene3D" id="3.40.50.1820">
    <property type="entry name" value="alpha/beta hydrolase"/>
    <property type="match status" value="1"/>
</dbReference>
<evidence type="ECO:0000256" key="1">
    <source>
        <dbReference type="ARBA" id="ARBA00007920"/>
    </source>
</evidence>
<dbReference type="GO" id="GO:0047372">
    <property type="term" value="F:monoacylglycerol lipase activity"/>
    <property type="evidence" value="ECO:0007669"/>
    <property type="project" value="TreeGrafter"/>
</dbReference>
<dbReference type="InterPro" id="IPR044294">
    <property type="entry name" value="Lipase-like"/>
</dbReference>
<dbReference type="PANTHER" id="PTHR12482">
    <property type="entry name" value="LIPASE ROG1-RELATED-RELATED"/>
    <property type="match status" value="1"/>
</dbReference>
<evidence type="ECO:0000313" key="6">
    <source>
        <dbReference type="Proteomes" id="UP000095085"/>
    </source>
</evidence>
<evidence type="ECO:0000256" key="3">
    <source>
        <dbReference type="SAM" id="MobiDB-lite"/>
    </source>
</evidence>
<dbReference type="OrthoDB" id="5368485at2759"/>
<name>A0A1E4RN24_9ASCO</name>
<keyword evidence="6" id="KW-1185">Reference proteome</keyword>
<gene>
    <name evidence="5" type="ORF">HYPBUDRAFT_160539</name>
</gene>